<dbReference type="InterPro" id="IPR006311">
    <property type="entry name" value="TAT_signal"/>
</dbReference>
<evidence type="ECO:0000313" key="4">
    <source>
        <dbReference type="Proteomes" id="UP000569914"/>
    </source>
</evidence>
<dbReference type="GO" id="GO:0019748">
    <property type="term" value="P:secondary metabolic process"/>
    <property type="evidence" value="ECO:0007669"/>
    <property type="project" value="TreeGrafter"/>
</dbReference>
<dbReference type="GO" id="GO:0016831">
    <property type="term" value="F:carboxy-lyase activity"/>
    <property type="evidence" value="ECO:0007669"/>
    <property type="project" value="InterPro"/>
</dbReference>
<dbReference type="RefSeq" id="WP_179749984.1">
    <property type="nucleotide sequence ID" value="NZ_JACCBU010000001.1"/>
</dbReference>
<accession>A0A7Y9I567</accession>
<dbReference type="Gene3D" id="3.20.20.140">
    <property type="entry name" value="Metal-dependent hydrolases"/>
    <property type="match status" value="1"/>
</dbReference>
<organism evidence="3 4">
    <name type="scientific">Microlunatus parietis</name>
    <dbReference type="NCBI Taxonomy" id="682979"/>
    <lineage>
        <taxon>Bacteria</taxon>
        <taxon>Bacillati</taxon>
        <taxon>Actinomycetota</taxon>
        <taxon>Actinomycetes</taxon>
        <taxon>Propionibacteriales</taxon>
        <taxon>Propionibacteriaceae</taxon>
        <taxon>Microlunatus</taxon>
    </lineage>
</organism>
<dbReference type="Pfam" id="PF04909">
    <property type="entry name" value="Amidohydro_2"/>
    <property type="match status" value="1"/>
</dbReference>
<comment type="caution">
    <text evidence="3">The sequence shown here is derived from an EMBL/GenBank/DDBJ whole genome shotgun (WGS) entry which is preliminary data.</text>
</comment>
<proteinExistence type="predicted"/>
<dbReference type="SUPFAM" id="SSF51556">
    <property type="entry name" value="Metallo-dependent hydrolases"/>
    <property type="match status" value="1"/>
</dbReference>
<dbReference type="PROSITE" id="PS51318">
    <property type="entry name" value="TAT"/>
    <property type="match status" value="1"/>
</dbReference>
<name>A0A7Y9I567_9ACTN</name>
<protein>
    <submittedName>
        <fullName evidence="3">Putative TIM-barrel fold metal-dependent hydrolase</fullName>
    </submittedName>
</protein>
<dbReference type="PANTHER" id="PTHR21240:SF28">
    <property type="entry name" value="ISO-OROTATE DECARBOXYLASE (EUROFUNG)"/>
    <property type="match status" value="1"/>
</dbReference>
<dbReference type="AlphaFoldDB" id="A0A7Y9I567"/>
<dbReference type="EMBL" id="JACCBU010000001">
    <property type="protein sequence ID" value="NYE70488.1"/>
    <property type="molecule type" value="Genomic_DNA"/>
</dbReference>
<dbReference type="InterPro" id="IPR032465">
    <property type="entry name" value="ACMSD"/>
</dbReference>
<dbReference type="Proteomes" id="UP000569914">
    <property type="component" value="Unassembled WGS sequence"/>
</dbReference>
<keyword evidence="1" id="KW-0456">Lyase</keyword>
<gene>
    <name evidence="3" type="ORF">BKA15_001817</name>
</gene>
<dbReference type="GO" id="GO:0016787">
    <property type="term" value="F:hydrolase activity"/>
    <property type="evidence" value="ECO:0007669"/>
    <property type="project" value="UniProtKB-KW"/>
</dbReference>
<reference evidence="3 4" key="1">
    <citation type="submission" date="2020-07" db="EMBL/GenBank/DDBJ databases">
        <title>Sequencing the genomes of 1000 actinobacteria strains.</title>
        <authorList>
            <person name="Klenk H.-P."/>
        </authorList>
    </citation>
    <scope>NUCLEOTIDE SEQUENCE [LARGE SCALE GENOMIC DNA]</scope>
    <source>
        <strain evidence="3 4">DSM 22083</strain>
    </source>
</reference>
<sequence length="360" mass="40095">MRNIDRRQFIAATAPVATAAALGAQPAAATPGEKDRSIVVDVQSHLFFRDHVELMRRRTEDPRVFDKDGVTLLKMGDWVRKIPPEYTDLELKLAAMDENGIDITLLSSNDPGPEWFGADGPAVAQLLNDNIHGAVRKHRGRFAGLCLLPLQDSAAAERELDRCVKSLQFKGILLYSNLAGHWPDEPQFRWLFARAEELGLPIVLHPALPTTLAQTKGHDLTGLLGNMFENTISLARIIAAGIFDEYPDLKFVCPHLGGTLPFIAGRFDHQVLVLKRSNQNLERKPSDYLRSIFLDIVSPLPEAMRFALEFSGPNRLLYASDHPWVQPDVILSSLEDAGVRRSDRAKILGRNAAKLFDLSR</sequence>
<keyword evidence="3" id="KW-0378">Hydrolase</keyword>
<dbReference type="InterPro" id="IPR006680">
    <property type="entry name" value="Amidohydro-rel"/>
</dbReference>
<keyword evidence="4" id="KW-1185">Reference proteome</keyword>
<dbReference type="InterPro" id="IPR032466">
    <property type="entry name" value="Metal_Hydrolase"/>
</dbReference>
<dbReference type="GO" id="GO:0005737">
    <property type="term" value="C:cytoplasm"/>
    <property type="evidence" value="ECO:0007669"/>
    <property type="project" value="TreeGrafter"/>
</dbReference>
<dbReference type="PANTHER" id="PTHR21240">
    <property type="entry name" value="2-AMINO-3-CARBOXYLMUCONATE-6-SEMIALDEHYDE DECARBOXYLASE"/>
    <property type="match status" value="1"/>
</dbReference>
<evidence type="ECO:0000313" key="3">
    <source>
        <dbReference type="EMBL" id="NYE70488.1"/>
    </source>
</evidence>
<evidence type="ECO:0000259" key="2">
    <source>
        <dbReference type="Pfam" id="PF04909"/>
    </source>
</evidence>
<feature type="domain" description="Amidohydrolase-related" evidence="2">
    <location>
        <begin position="86"/>
        <end position="358"/>
    </location>
</feature>
<evidence type="ECO:0000256" key="1">
    <source>
        <dbReference type="ARBA" id="ARBA00023239"/>
    </source>
</evidence>